<dbReference type="PANTHER" id="PTHR45870">
    <property type="entry name" value="TUBULIN MONOGLYCYLASE TTLL3"/>
    <property type="match status" value="1"/>
</dbReference>
<dbReference type="EMBL" id="LGRX02034262">
    <property type="protein sequence ID" value="KAK3238304.1"/>
    <property type="molecule type" value="Genomic_DNA"/>
</dbReference>
<dbReference type="Gene3D" id="3.30.470.20">
    <property type="entry name" value="ATP-grasp fold, B domain"/>
    <property type="match status" value="1"/>
</dbReference>
<comment type="subcellular location">
    <subcellularLocation>
        <location evidence="1">Cytoplasm</location>
    </subcellularLocation>
</comment>
<dbReference type="GO" id="GO:0005737">
    <property type="term" value="C:cytoplasm"/>
    <property type="evidence" value="ECO:0007669"/>
    <property type="project" value="UniProtKB-SubCell"/>
</dbReference>
<dbReference type="GO" id="GO:0015630">
    <property type="term" value="C:microtubule cytoskeleton"/>
    <property type="evidence" value="ECO:0007669"/>
    <property type="project" value="TreeGrafter"/>
</dbReference>
<feature type="compositionally biased region" description="Basic residues" evidence="6">
    <location>
        <begin position="462"/>
        <end position="473"/>
    </location>
</feature>
<keyword evidence="2" id="KW-0963">Cytoplasm</keyword>
<dbReference type="SUPFAM" id="SSF56059">
    <property type="entry name" value="Glutathione synthetase ATP-binding domain-like"/>
    <property type="match status" value="1"/>
</dbReference>
<evidence type="ECO:0000256" key="4">
    <source>
        <dbReference type="ARBA" id="ARBA00022741"/>
    </source>
</evidence>
<evidence type="ECO:0000256" key="3">
    <source>
        <dbReference type="ARBA" id="ARBA00022598"/>
    </source>
</evidence>
<dbReference type="GO" id="GO:0005524">
    <property type="term" value="F:ATP binding"/>
    <property type="evidence" value="ECO:0007669"/>
    <property type="project" value="UniProtKB-KW"/>
</dbReference>
<evidence type="ECO:0008006" key="9">
    <source>
        <dbReference type="Google" id="ProtNLM"/>
    </source>
</evidence>
<comment type="caution">
    <text evidence="7">The sequence shown here is derived from an EMBL/GenBank/DDBJ whole genome shotgun (WGS) entry which is preliminary data.</text>
</comment>
<proteinExistence type="predicted"/>
<keyword evidence="5" id="KW-0067">ATP-binding</keyword>
<dbReference type="PROSITE" id="PS51221">
    <property type="entry name" value="TTL"/>
    <property type="match status" value="1"/>
</dbReference>
<evidence type="ECO:0000256" key="1">
    <source>
        <dbReference type="ARBA" id="ARBA00004496"/>
    </source>
</evidence>
<evidence type="ECO:0000313" key="7">
    <source>
        <dbReference type="EMBL" id="KAK3238304.1"/>
    </source>
</evidence>
<feature type="compositionally biased region" description="Polar residues" evidence="6">
    <location>
        <begin position="520"/>
        <end position="531"/>
    </location>
</feature>
<feature type="region of interest" description="Disordered" evidence="6">
    <location>
        <begin position="458"/>
        <end position="480"/>
    </location>
</feature>
<feature type="non-terminal residue" evidence="7">
    <location>
        <position position="1"/>
    </location>
</feature>
<dbReference type="InterPro" id="IPR051437">
    <property type="entry name" value="TTLL_monoglycylase"/>
</dbReference>
<feature type="region of interest" description="Disordered" evidence="6">
    <location>
        <begin position="545"/>
        <end position="573"/>
    </location>
</feature>
<keyword evidence="4" id="KW-0547">Nucleotide-binding</keyword>
<feature type="region of interest" description="Disordered" evidence="6">
    <location>
        <begin position="321"/>
        <end position="391"/>
    </location>
</feature>
<reference evidence="7 8" key="1">
    <citation type="journal article" date="2015" name="Genome Biol. Evol.">
        <title>Comparative Genomics of a Bacterivorous Green Alga Reveals Evolutionary Causalities and Consequences of Phago-Mixotrophic Mode of Nutrition.</title>
        <authorList>
            <person name="Burns J.A."/>
            <person name="Paasch A."/>
            <person name="Narechania A."/>
            <person name="Kim E."/>
        </authorList>
    </citation>
    <scope>NUCLEOTIDE SEQUENCE [LARGE SCALE GENOMIC DNA]</scope>
    <source>
        <strain evidence="7 8">PLY_AMNH</strain>
    </source>
</reference>
<dbReference type="InterPro" id="IPR013815">
    <property type="entry name" value="ATP_grasp_subdomain_1"/>
</dbReference>
<dbReference type="Pfam" id="PF03133">
    <property type="entry name" value="TTL"/>
    <property type="match status" value="1"/>
</dbReference>
<keyword evidence="8" id="KW-1185">Reference proteome</keyword>
<evidence type="ECO:0000256" key="2">
    <source>
        <dbReference type="ARBA" id="ARBA00022490"/>
    </source>
</evidence>
<gene>
    <name evidence="7" type="ORF">CYMTET_51672</name>
</gene>
<keyword evidence="3" id="KW-0436">Ligase</keyword>
<organism evidence="7 8">
    <name type="scientific">Cymbomonas tetramitiformis</name>
    <dbReference type="NCBI Taxonomy" id="36881"/>
    <lineage>
        <taxon>Eukaryota</taxon>
        <taxon>Viridiplantae</taxon>
        <taxon>Chlorophyta</taxon>
        <taxon>Pyramimonadophyceae</taxon>
        <taxon>Pyramimonadales</taxon>
        <taxon>Pyramimonadaceae</taxon>
        <taxon>Cymbomonas</taxon>
    </lineage>
</organism>
<accession>A0AAE0BLQ6</accession>
<dbReference type="Gene3D" id="3.30.1490.20">
    <property type="entry name" value="ATP-grasp fold, A domain"/>
    <property type="match status" value="1"/>
</dbReference>
<protein>
    <recommendedName>
        <fullName evidence="9">Tubulin tyrosine ligase</fullName>
    </recommendedName>
</protein>
<dbReference type="InterPro" id="IPR004344">
    <property type="entry name" value="TTL/TTLL_fam"/>
</dbReference>
<sequence length="657" mass="72040">HSTDETKAEAQPAEGVGASGDSPRSVLNQVEAEATTTSMTVSQEEIHIPLSAAMEKQINELLALLTNPTKFPQARVEGEQNVWMIKPAGKSRGRKIQLFNTLHEIHEHIATASVEFLPSEPKDDDVEDMGPDSQLETWVVQRYVESPLTPHGRKMDIRQWVVVTNWEPLTVWFYRDCYVRFCAEDYDLKDISNLYQHLSNNSIAAKSDAFEEDAIGELNMWTWQQLADYIITETGEDLFNGPIAKAMRSIVISSLLSVQGVVKPRKNSFEVYGYDFLLDENYGVWLLEVNSSPCLEHSTAITAELCKNMMEDLVKLLVDQPQESAQRPPGPQSSPPASARDPAGGEAQTSASPPANGKGAEPVDEAREAAPPSSSVRRRESGRAKPVNAGGWECIYRGDPIPFRTHACITNLLLKGEPICIHPVEAKKPHKQHHSHSQNTDHSERAGKMISVAHALTLAPKAKQRSAKRRGASGRRASVSCKGLGARGRNRSAVLAPPLQHVALAEDGETGGLSNREPESGTSASNSTSTLEEIAVDTQRTKLAAGGFGPGTQTWKAKPKCAAASPTRDSQKLPEKNEKILRSRAEMDLASHQERLRKKSAIPPWMCRVLRLREKAMAAAQQELLIGWYAAAAKVAAQHVAVAKVEVGFWHVKLDSA</sequence>
<evidence type="ECO:0000256" key="6">
    <source>
        <dbReference type="SAM" id="MobiDB-lite"/>
    </source>
</evidence>
<feature type="region of interest" description="Disordered" evidence="6">
    <location>
        <begin position="508"/>
        <end position="531"/>
    </location>
</feature>
<evidence type="ECO:0000256" key="5">
    <source>
        <dbReference type="ARBA" id="ARBA00022840"/>
    </source>
</evidence>
<dbReference type="AlphaFoldDB" id="A0AAE0BLQ6"/>
<evidence type="ECO:0000313" key="8">
    <source>
        <dbReference type="Proteomes" id="UP001190700"/>
    </source>
</evidence>
<name>A0AAE0BLQ6_9CHLO</name>
<feature type="region of interest" description="Disordered" evidence="6">
    <location>
        <begin position="1"/>
        <end position="24"/>
    </location>
</feature>
<dbReference type="PANTHER" id="PTHR45870:SF2">
    <property type="entry name" value="TUBULIN MONOGLYCYLASE TTLL3"/>
    <property type="match status" value="1"/>
</dbReference>
<dbReference type="Proteomes" id="UP001190700">
    <property type="component" value="Unassembled WGS sequence"/>
</dbReference>
<dbReference type="GO" id="GO:0070736">
    <property type="term" value="F:protein-glycine ligase activity, initiating"/>
    <property type="evidence" value="ECO:0007669"/>
    <property type="project" value="TreeGrafter"/>
</dbReference>